<organism evidence="12 13">
    <name type="scientific">Actinacidiphila reveromycinica</name>
    <dbReference type="NCBI Taxonomy" id="659352"/>
    <lineage>
        <taxon>Bacteria</taxon>
        <taxon>Bacillati</taxon>
        <taxon>Actinomycetota</taxon>
        <taxon>Actinomycetes</taxon>
        <taxon>Kitasatosporales</taxon>
        <taxon>Streptomycetaceae</taxon>
        <taxon>Actinacidiphila</taxon>
    </lineage>
</organism>
<dbReference type="InterPro" id="IPR000682">
    <property type="entry name" value="PCMT"/>
</dbReference>
<dbReference type="GO" id="GO:0004719">
    <property type="term" value="F:protein-L-isoaspartate (D-aspartate) O-methyltransferase activity"/>
    <property type="evidence" value="ECO:0007669"/>
    <property type="project" value="UniProtKB-EC"/>
</dbReference>
<reference evidence="12 13" key="2">
    <citation type="journal article" date="2011" name="J. Antibiot.">
        <title>Furaquinocins I and J: novel polyketide isoprenoid hybrid compounds from Streptomyces reveromyceticus SN-593.</title>
        <authorList>
            <person name="Panthee S."/>
            <person name="Takahashi S."/>
            <person name="Takagi H."/>
            <person name="Nogawa T."/>
            <person name="Oowada E."/>
            <person name="Uramoto M."/>
            <person name="Osada H."/>
        </authorList>
    </citation>
    <scope>NUCLEOTIDE SEQUENCE [LARGE SCALE GENOMIC DNA]</scope>
    <source>
        <strain evidence="12 13">SN-593</strain>
    </source>
</reference>
<dbReference type="EMBL" id="AP018365">
    <property type="protein sequence ID" value="BBA99053.1"/>
    <property type="molecule type" value="Genomic_DNA"/>
</dbReference>
<reference evidence="12 13" key="1">
    <citation type="journal article" date="2010" name="J. Bacteriol.">
        <title>Biochemical characterization of a novel indole prenyltransferase from Streptomyces sp. SN-593.</title>
        <authorList>
            <person name="Takahashi S."/>
            <person name="Takagi H."/>
            <person name="Toyoda A."/>
            <person name="Uramoto M."/>
            <person name="Nogawa T."/>
            <person name="Ueki M."/>
            <person name="Sakaki Y."/>
            <person name="Osada H."/>
        </authorList>
    </citation>
    <scope>NUCLEOTIDE SEQUENCE [LARGE SCALE GENOMIC DNA]</scope>
    <source>
        <strain evidence="12 13">SN-593</strain>
    </source>
</reference>
<dbReference type="GO" id="GO:0032259">
    <property type="term" value="P:methylation"/>
    <property type="evidence" value="ECO:0007669"/>
    <property type="project" value="UniProtKB-KW"/>
</dbReference>
<keyword evidence="5" id="KW-0963">Cytoplasm</keyword>
<evidence type="ECO:0000256" key="5">
    <source>
        <dbReference type="ARBA" id="ARBA00022490"/>
    </source>
</evidence>
<evidence type="ECO:0000256" key="8">
    <source>
        <dbReference type="ARBA" id="ARBA00022691"/>
    </source>
</evidence>
<dbReference type="InterPro" id="IPR029063">
    <property type="entry name" value="SAM-dependent_MTases_sf"/>
</dbReference>
<keyword evidence="6 12" id="KW-0489">Methyltransferase</keyword>
<keyword evidence="7 12" id="KW-0808">Transferase</keyword>
<keyword evidence="8" id="KW-0949">S-adenosyl-L-methionine</keyword>
<dbReference type="PANTHER" id="PTHR11579:SF0">
    <property type="entry name" value="PROTEIN-L-ISOASPARTATE(D-ASPARTATE) O-METHYLTRANSFERASE"/>
    <property type="match status" value="1"/>
</dbReference>
<protein>
    <recommendedName>
        <fullName evidence="4">Protein-L-isoaspartate O-methyltransferase</fullName>
        <ecNumber evidence="3">2.1.1.77</ecNumber>
    </recommendedName>
    <alternativeName>
        <fullName evidence="11">L-isoaspartyl protein carboxyl methyltransferase</fullName>
    </alternativeName>
    <alternativeName>
        <fullName evidence="9">Protein L-isoaspartyl methyltransferase</fullName>
    </alternativeName>
    <alternativeName>
        <fullName evidence="10">Protein-beta-aspartate methyltransferase</fullName>
    </alternativeName>
</protein>
<evidence type="ECO:0000256" key="1">
    <source>
        <dbReference type="ARBA" id="ARBA00004496"/>
    </source>
</evidence>
<reference evidence="12 13" key="4">
    <citation type="journal article" date="2020" name="Sci. Rep.">
        <title>beta-carboline chemical signals induce reveromycin production through a LuxR family regulator in Streptomyces sp. SN-593.</title>
        <authorList>
            <person name="Panthee S."/>
            <person name="Kito N."/>
            <person name="Hayashi T."/>
            <person name="Shimizu T."/>
            <person name="Ishikawa J."/>
            <person name="Hamamoto H."/>
            <person name="Osada H."/>
            <person name="Takahashi S."/>
        </authorList>
    </citation>
    <scope>NUCLEOTIDE SEQUENCE [LARGE SCALE GENOMIC DNA]</scope>
    <source>
        <strain evidence="12 13">SN-593</strain>
    </source>
</reference>
<evidence type="ECO:0000256" key="9">
    <source>
        <dbReference type="ARBA" id="ARBA00030757"/>
    </source>
</evidence>
<accession>A0A7U3UUL5</accession>
<evidence type="ECO:0000313" key="12">
    <source>
        <dbReference type="EMBL" id="BBA99053.1"/>
    </source>
</evidence>
<dbReference type="RefSeq" id="WP_202235093.1">
    <property type="nucleotide sequence ID" value="NZ_AP018365.1"/>
</dbReference>
<dbReference type="AlphaFoldDB" id="A0A7U3UUL5"/>
<dbReference type="NCBIfam" id="TIGR04364">
    <property type="entry name" value="methyltran_FxLD"/>
    <property type="match status" value="1"/>
</dbReference>
<dbReference type="Pfam" id="PF01135">
    <property type="entry name" value="PCMT"/>
    <property type="match status" value="1"/>
</dbReference>
<comment type="subcellular location">
    <subcellularLocation>
        <location evidence="1">Cytoplasm</location>
    </subcellularLocation>
</comment>
<dbReference type="InterPro" id="IPR027573">
    <property type="entry name" value="Methyltran_FxLD"/>
</dbReference>
<evidence type="ECO:0000256" key="3">
    <source>
        <dbReference type="ARBA" id="ARBA00011890"/>
    </source>
</evidence>
<reference evidence="12 13" key="3">
    <citation type="journal article" date="2011" name="Nat. Chem. Biol.">
        <title>Reveromycin A biosynthesis uses RevG and RevJ for stereospecific spiroacetal formation.</title>
        <authorList>
            <person name="Takahashi S."/>
            <person name="Toyoda A."/>
            <person name="Sekiyama Y."/>
            <person name="Takagi H."/>
            <person name="Nogawa T."/>
            <person name="Uramoto M."/>
            <person name="Suzuki R."/>
            <person name="Koshino H."/>
            <person name="Kumano T."/>
            <person name="Panthee S."/>
            <person name="Dairi T."/>
            <person name="Ishikawa J."/>
            <person name="Ikeda H."/>
            <person name="Sakaki Y."/>
            <person name="Osada H."/>
        </authorList>
    </citation>
    <scope>NUCLEOTIDE SEQUENCE [LARGE SCALE GENOMIC DNA]</scope>
    <source>
        <strain evidence="12 13">SN-593</strain>
    </source>
</reference>
<evidence type="ECO:0000313" key="13">
    <source>
        <dbReference type="Proteomes" id="UP000595703"/>
    </source>
</evidence>
<dbReference type="SUPFAM" id="SSF53335">
    <property type="entry name" value="S-adenosyl-L-methionine-dependent methyltransferases"/>
    <property type="match status" value="1"/>
</dbReference>
<evidence type="ECO:0000256" key="7">
    <source>
        <dbReference type="ARBA" id="ARBA00022679"/>
    </source>
</evidence>
<name>A0A7U3UUL5_9ACTN</name>
<dbReference type="PANTHER" id="PTHR11579">
    <property type="entry name" value="PROTEIN-L-ISOASPARTATE O-METHYLTRANSFERASE"/>
    <property type="match status" value="1"/>
</dbReference>
<comment type="similarity">
    <text evidence="2">Belongs to the methyltransferase superfamily. L-isoaspartyl/D-aspartyl protein methyltransferase family.</text>
</comment>
<dbReference type="Gene3D" id="3.40.50.150">
    <property type="entry name" value="Vaccinia Virus protein VP39"/>
    <property type="match status" value="1"/>
</dbReference>
<dbReference type="EC" id="2.1.1.77" evidence="3"/>
<gene>
    <name evidence="12" type="ORF">RVR_5514</name>
</gene>
<evidence type="ECO:0000256" key="10">
    <source>
        <dbReference type="ARBA" id="ARBA00031323"/>
    </source>
</evidence>
<keyword evidence="13" id="KW-1185">Reference proteome</keyword>
<dbReference type="GO" id="GO:0005737">
    <property type="term" value="C:cytoplasm"/>
    <property type="evidence" value="ECO:0007669"/>
    <property type="project" value="UniProtKB-SubCell"/>
</dbReference>
<proteinExistence type="inferred from homology"/>
<evidence type="ECO:0000256" key="4">
    <source>
        <dbReference type="ARBA" id="ARBA00013346"/>
    </source>
</evidence>
<evidence type="ECO:0000256" key="11">
    <source>
        <dbReference type="ARBA" id="ARBA00031350"/>
    </source>
</evidence>
<sequence length="412" mass="43883">MNTSTTTEPPEATCLRNGCVDQLKADGVIVSPFVEKVMRQVPRHAFAPDTSLDDAYSPYAAVITKTGENGVQLSSVSAPQIQAMMMEQAGIKAGDRVLEIGSGGLNAAYLAELVGQEGNVTSVDIDPEVTGRARRLLDAHGYTRVRVVTADASQPIPGLGEVDVIMVTVGAWDIPPAWVDQLSPNGRLVVPLRMRGLTRSVAFQRVTDSHGGHLESTSALVCGFVAMQGSDQHDETQVLVNGTPEIALRFDDGAPADPHLLDNAVRTPRVEQWTGVTVALGEPFSGLQMHLAIDLPGFCVMSVDPQLDTGIVSPRHKGFSAAAVDGGTFAYVTTRRTPDDERAEFGVHALGPDASTFANTVAGSVRAWDREHRGGSDPLIRVHPAGTPDEAVPGDRVIEKRHSRISLSWPPA</sequence>
<dbReference type="CDD" id="cd02440">
    <property type="entry name" value="AdoMet_MTases"/>
    <property type="match status" value="1"/>
</dbReference>
<evidence type="ECO:0000256" key="2">
    <source>
        <dbReference type="ARBA" id="ARBA00005369"/>
    </source>
</evidence>
<dbReference type="KEGG" id="arev:RVR_5514"/>
<evidence type="ECO:0000256" key="6">
    <source>
        <dbReference type="ARBA" id="ARBA00022603"/>
    </source>
</evidence>
<dbReference type="Proteomes" id="UP000595703">
    <property type="component" value="Chromosome"/>
</dbReference>